<dbReference type="Gene3D" id="1.10.10.10">
    <property type="entry name" value="Winged helix-like DNA-binding domain superfamily/Winged helix DNA-binding domain"/>
    <property type="match status" value="1"/>
</dbReference>
<proteinExistence type="inferred from homology"/>
<dbReference type="InterPro" id="IPR011990">
    <property type="entry name" value="TPR-like_helical_dom_sf"/>
</dbReference>
<gene>
    <name evidence="8" type="primary">monRI</name>
</gene>
<dbReference type="SUPFAM" id="SSF48452">
    <property type="entry name" value="TPR-like"/>
    <property type="match status" value="1"/>
</dbReference>
<dbReference type="GO" id="GO:0006355">
    <property type="term" value="P:regulation of DNA-templated transcription"/>
    <property type="evidence" value="ECO:0007669"/>
    <property type="project" value="InterPro"/>
</dbReference>
<dbReference type="PANTHER" id="PTHR35807">
    <property type="entry name" value="TRANSCRIPTIONAL REGULATOR REDD-RELATED"/>
    <property type="match status" value="1"/>
</dbReference>
<reference evidence="8" key="2">
    <citation type="journal article" date="2003" name="Mol. Microbiol.">
        <title>Analysis of the biosynthetic gene cluster for the polyether antibiotic monensin in Streptomyces cinnamonensis and evidence for the role of monB and monC genes in oxidative cyclization.</title>
        <authorList>
            <person name="Oliynyk M."/>
            <person name="Stark C.B."/>
            <person name="Bhatt A."/>
            <person name="Jones M.A."/>
            <person name="Hughes-Thomas Z.A."/>
            <person name="Wilkinson C."/>
            <person name="Oliynyk Z."/>
            <person name="Demydchuk Y."/>
            <person name="Staunton J."/>
            <person name="Leadlay P.F."/>
        </authorList>
    </citation>
    <scope>NUCLEOTIDE SEQUENCE</scope>
    <source>
        <strain evidence="8">ATCC15413</strain>
    </source>
</reference>
<dbReference type="Pfam" id="PF03704">
    <property type="entry name" value="BTAD"/>
    <property type="match status" value="1"/>
</dbReference>
<evidence type="ECO:0000256" key="5">
    <source>
        <dbReference type="ARBA" id="ARBA00023163"/>
    </source>
</evidence>
<comment type="similarity">
    <text evidence="1">Belongs to the AfsR/DnrI/RedD regulatory family.</text>
</comment>
<dbReference type="PROSITE" id="PS51755">
    <property type="entry name" value="OMPR_PHOB"/>
    <property type="match status" value="1"/>
</dbReference>
<evidence type="ECO:0000313" key="9">
    <source>
        <dbReference type="EMBL" id="ANZ52472.1"/>
    </source>
</evidence>
<evidence type="ECO:0000256" key="4">
    <source>
        <dbReference type="ARBA" id="ARBA00023125"/>
    </source>
</evidence>
<dbReference type="SMART" id="SM00862">
    <property type="entry name" value="Trans_reg_C"/>
    <property type="match status" value="1"/>
</dbReference>
<organism evidence="8">
    <name type="scientific">Streptomyces virginiae</name>
    <name type="common">Streptomyces cinnamonensis</name>
    <dbReference type="NCBI Taxonomy" id="1961"/>
    <lineage>
        <taxon>Bacteria</taxon>
        <taxon>Bacillati</taxon>
        <taxon>Actinomycetota</taxon>
        <taxon>Actinomycetes</taxon>
        <taxon>Kitasatosporales</taxon>
        <taxon>Streptomycetaceae</taxon>
        <taxon>Streptomyces</taxon>
    </lineage>
</organism>
<keyword evidence="5" id="KW-0804">Transcription</keyword>
<dbReference type="InterPro" id="IPR016032">
    <property type="entry name" value="Sig_transdc_resp-reg_C-effctor"/>
</dbReference>
<dbReference type="InterPro" id="IPR051677">
    <property type="entry name" value="AfsR-DnrI-RedD_regulator"/>
</dbReference>
<feature type="DNA-binding region" description="OmpR/PhoB-type" evidence="6">
    <location>
        <begin position="1"/>
        <end position="94"/>
    </location>
</feature>
<evidence type="ECO:0000256" key="1">
    <source>
        <dbReference type="ARBA" id="ARBA00005820"/>
    </source>
</evidence>
<dbReference type="InterPro" id="IPR005158">
    <property type="entry name" value="BTAD"/>
</dbReference>
<dbReference type="Gene3D" id="1.25.40.10">
    <property type="entry name" value="Tetratricopeptide repeat domain"/>
    <property type="match status" value="1"/>
</dbReference>
<reference evidence="9" key="3">
    <citation type="journal article" date="2016" name="J. Ind. Microbiol. Biotechnol.">
        <title>DasR positively controls monensin production at two-level regulation in Streptomyces cinnamonensis.</title>
        <authorList>
            <person name="Zhang Y."/>
            <person name="Lin C.Y."/>
            <person name="Li X.M."/>
            <person name="Tang Z.K."/>
            <person name="Qiao J."/>
            <person name="Zhao G.R."/>
        </authorList>
    </citation>
    <scope>NUCLEOTIDE SEQUENCE</scope>
    <source>
        <strain evidence="9">ST021</strain>
    </source>
</reference>
<accession>Q846W3</accession>
<dbReference type="EMBL" id="KX263301">
    <property type="protein sequence ID" value="ANZ52472.1"/>
    <property type="molecule type" value="Genomic_DNA"/>
</dbReference>
<dbReference type="InterPro" id="IPR036388">
    <property type="entry name" value="WH-like_DNA-bd_sf"/>
</dbReference>
<evidence type="ECO:0000259" key="7">
    <source>
        <dbReference type="PROSITE" id="PS51755"/>
    </source>
</evidence>
<dbReference type="AlphaFoldDB" id="Q846W3"/>
<dbReference type="InterPro" id="IPR001867">
    <property type="entry name" value="OmpR/PhoB-type_DNA-bd"/>
</dbReference>
<sequence>MRYEMLGPLRIKDGNDYATINAQKVEIVLTVLLIRADRVVSLEQLMREIWGEDLPRRATAGLHVYISQLRKFLKVPGSAGNPVETRAPGYVLHKRDDDQIDAQIFPELVDVGRSLLREKRFDEAASCFGQALALWRGPILGQGGNGPGTNGPIIDGFSTWLTEIRLECQEMLVECQLQLGRHREAVGMLYALTAENPMCEAFYRQLMLALYRSERQADALKVYQSVRKTLNDELGLEPGRPLQELQRAILAGDMHLMSPPPLALSGR</sequence>
<keyword evidence="4 6" id="KW-0238">DNA-binding</keyword>
<feature type="domain" description="OmpR/PhoB-type" evidence="7">
    <location>
        <begin position="1"/>
        <end position="94"/>
    </location>
</feature>
<protein>
    <submittedName>
        <fullName evidence="8">Activator protein</fullName>
    </submittedName>
    <submittedName>
        <fullName evidence="9">MonRI</fullName>
    </submittedName>
</protein>
<keyword evidence="2" id="KW-0902">Two-component regulatory system</keyword>
<evidence type="ECO:0000313" key="8">
    <source>
        <dbReference type="EMBL" id="AAO65809.1"/>
    </source>
</evidence>
<dbReference type="SMART" id="SM01043">
    <property type="entry name" value="BTAD"/>
    <property type="match status" value="1"/>
</dbReference>
<dbReference type="EMBL" id="AF440781">
    <property type="protein sequence ID" value="AAO65809.1"/>
    <property type="molecule type" value="Genomic_DNA"/>
</dbReference>
<dbReference type="GO" id="GO:0000160">
    <property type="term" value="P:phosphorelay signal transduction system"/>
    <property type="evidence" value="ECO:0007669"/>
    <property type="project" value="UniProtKB-KW"/>
</dbReference>
<evidence type="ECO:0000256" key="6">
    <source>
        <dbReference type="PROSITE-ProRule" id="PRU01091"/>
    </source>
</evidence>
<dbReference type="Pfam" id="PF00486">
    <property type="entry name" value="Trans_reg_C"/>
    <property type="match status" value="1"/>
</dbReference>
<dbReference type="SUPFAM" id="SSF46894">
    <property type="entry name" value="C-terminal effector domain of the bipartite response regulators"/>
    <property type="match status" value="1"/>
</dbReference>
<dbReference type="CDD" id="cd15831">
    <property type="entry name" value="BTAD"/>
    <property type="match status" value="1"/>
</dbReference>
<name>Q846W3_STRVG</name>
<dbReference type="PANTHER" id="PTHR35807:SF1">
    <property type="entry name" value="TRANSCRIPTIONAL REGULATOR REDD"/>
    <property type="match status" value="1"/>
</dbReference>
<dbReference type="GO" id="GO:0003677">
    <property type="term" value="F:DNA binding"/>
    <property type="evidence" value="ECO:0007669"/>
    <property type="project" value="UniProtKB-UniRule"/>
</dbReference>
<reference evidence="8" key="1">
    <citation type="thesis" date="1999" institute="University of Cambridge">
        <title>The gene cluster for monensin biosynthesis.</title>
        <authorList>
            <person name="Oliynyk M."/>
        </authorList>
    </citation>
    <scope>NUCLEOTIDE SEQUENCE</scope>
    <source>
        <strain evidence="8">ATCC15413</strain>
    </source>
</reference>
<keyword evidence="3" id="KW-0805">Transcription regulation</keyword>
<evidence type="ECO:0000256" key="2">
    <source>
        <dbReference type="ARBA" id="ARBA00023012"/>
    </source>
</evidence>
<evidence type="ECO:0000256" key="3">
    <source>
        <dbReference type="ARBA" id="ARBA00023015"/>
    </source>
</evidence>